<organism evidence="1 2">
    <name type="scientific">Trifolium medium</name>
    <dbReference type="NCBI Taxonomy" id="97028"/>
    <lineage>
        <taxon>Eukaryota</taxon>
        <taxon>Viridiplantae</taxon>
        <taxon>Streptophyta</taxon>
        <taxon>Embryophyta</taxon>
        <taxon>Tracheophyta</taxon>
        <taxon>Spermatophyta</taxon>
        <taxon>Magnoliopsida</taxon>
        <taxon>eudicotyledons</taxon>
        <taxon>Gunneridae</taxon>
        <taxon>Pentapetalae</taxon>
        <taxon>rosids</taxon>
        <taxon>fabids</taxon>
        <taxon>Fabales</taxon>
        <taxon>Fabaceae</taxon>
        <taxon>Papilionoideae</taxon>
        <taxon>50 kb inversion clade</taxon>
        <taxon>NPAAA clade</taxon>
        <taxon>Hologalegina</taxon>
        <taxon>IRL clade</taxon>
        <taxon>Trifolieae</taxon>
        <taxon>Trifolium</taxon>
    </lineage>
</organism>
<sequence length="92" mass="10662">VLVDYSDRELNRFLGTITPRHCAFSAIKDDVEGWPLESRNQVKEFVGRPSTDWLKYSGGERHTKIRLGDFKPVARAWGDWFVRNVIPLGNWS</sequence>
<reference evidence="1 2" key="1">
    <citation type="journal article" date="2018" name="Front. Plant Sci.">
        <title>Red Clover (Trifolium pratense) and Zigzag Clover (T. medium) - A Picture of Genomic Similarities and Differences.</title>
        <authorList>
            <person name="Dluhosova J."/>
            <person name="Istvanek J."/>
            <person name="Nedelnik J."/>
            <person name="Repkova J."/>
        </authorList>
    </citation>
    <scope>NUCLEOTIDE SEQUENCE [LARGE SCALE GENOMIC DNA]</scope>
    <source>
        <strain evidence="2">cv. 10/8</strain>
        <tissue evidence="1">Leaf</tissue>
    </source>
</reference>
<evidence type="ECO:0000313" key="1">
    <source>
        <dbReference type="EMBL" id="MCI37063.1"/>
    </source>
</evidence>
<keyword evidence="2" id="KW-1185">Reference proteome</keyword>
<proteinExistence type="predicted"/>
<dbReference type="EMBL" id="LXQA010240371">
    <property type="protein sequence ID" value="MCI37063.1"/>
    <property type="molecule type" value="Genomic_DNA"/>
</dbReference>
<dbReference type="Proteomes" id="UP000265520">
    <property type="component" value="Unassembled WGS sequence"/>
</dbReference>
<accession>A0A392RKC2</accession>
<name>A0A392RKC2_9FABA</name>
<evidence type="ECO:0000313" key="2">
    <source>
        <dbReference type="Proteomes" id="UP000265520"/>
    </source>
</evidence>
<feature type="non-terminal residue" evidence="1">
    <location>
        <position position="1"/>
    </location>
</feature>
<protein>
    <submittedName>
        <fullName evidence="1">Uncharacterized protein</fullName>
    </submittedName>
</protein>
<comment type="caution">
    <text evidence="1">The sequence shown here is derived from an EMBL/GenBank/DDBJ whole genome shotgun (WGS) entry which is preliminary data.</text>
</comment>
<dbReference type="AlphaFoldDB" id="A0A392RKC2"/>